<dbReference type="Proteomes" id="UP000199307">
    <property type="component" value="Unassembled WGS sequence"/>
</dbReference>
<evidence type="ECO:0000313" key="2">
    <source>
        <dbReference type="EMBL" id="RYJ40772.1"/>
    </source>
</evidence>
<dbReference type="EMBL" id="FMVC01000004">
    <property type="protein sequence ID" value="SCY67523.1"/>
    <property type="molecule type" value="Genomic_DNA"/>
</dbReference>
<proteinExistence type="predicted"/>
<sequence>MPLTIFSDEVRFCYKSKNWQYQFDEIKELGLLKKKRKYFLENGAFIAVTTVAYYCMLFSNLMDLYYIIPALLCYAFIIIARFGNKDEFVYFVFVKDIYQNEIRTKIEPEDRVLIGKQIDSYLDLQFERSIQRTA</sequence>
<comment type="caution">
    <text evidence="2">The sequence shown here is derived from an EMBL/GenBank/DDBJ whole genome shotgun (WGS) entry which is preliminary data.</text>
</comment>
<evidence type="ECO:0000313" key="4">
    <source>
        <dbReference type="Proteomes" id="UP000199307"/>
    </source>
</evidence>
<feature type="transmembrane region" description="Helical" evidence="1">
    <location>
        <begin position="39"/>
        <end position="59"/>
    </location>
</feature>
<dbReference type="Proteomes" id="UP000290433">
    <property type="component" value="Unassembled WGS sequence"/>
</dbReference>
<accession>A0A1G5HUU2</accession>
<evidence type="ECO:0000313" key="5">
    <source>
        <dbReference type="Proteomes" id="UP000290433"/>
    </source>
</evidence>
<dbReference type="AlphaFoldDB" id="A0A1G5HUU2"/>
<reference evidence="2 5" key="1">
    <citation type="submission" date="2014-12" db="EMBL/GenBank/DDBJ databases">
        <title>Genome sequence of Flavobacterium anhuiense RCM74.</title>
        <authorList>
            <person name="Kim J.F."/>
            <person name="Song J.Y."/>
            <person name="Kwak M.-J."/>
            <person name="Lee S.-W."/>
        </authorList>
    </citation>
    <scope>NUCLEOTIDE SEQUENCE [LARGE SCALE GENOMIC DNA]</scope>
    <source>
        <strain evidence="2 5">RCM74</strain>
    </source>
</reference>
<evidence type="ECO:0000313" key="3">
    <source>
        <dbReference type="EMBL" id="SCY67523.1"/>
    </source>
</evidence>
<reference evidence="3 4" key="2">
    <citation type="submission" date="2016-10" db="EMBL/GenBank/DDBJ databases">
        <authorList>
            <person name="Varghese N."/>
            <person name="Submissions S."/>
        </authorList>
    </citation>
    <scope>NUCLEOTIDE SEQUENCE [LARGE SCALE GENOMIC DNA]</scope>
    <source>
        <strain evidence="3 4">CGMCC 1.6859</strain>
    </source>
</reference>
<dbReference type="OrthoDB" id="1356850at2"/>
<keyword evidence="1" id="KW-0812">Transmembrane</keyword>
<name>A0A1G5HUU2_9FLAO</name>
<protein>
    <submittedName>
        <fullName evidence="2">Uncharacterized protein</fullName>
    </submittedName>
</protein>
<keyword evidence="4" id="KW-1185">Reference proteome</keyword>
<gene>
    <name evidence="2" type="ORF">NU08_0209</name>
    <name evidence="3" type="ORF">SAMN02927916_2898</name>
</gene>
<feature type="transmembrane region" description="Helical" evidence="1">
    <location>
        <begin position="65"/>
        <end position="83"/>
    </location>
</feature>
<keyword evidence="1" id="KW-0472">Membrane</keyword>
<keyword evidence="1" id="KW-1133">Transmembrane helix</keyword>
<dbReference type="RefSeq" id="WP_091133467.1">
    <property type="nucleotide sequence ID" value="NZ_FMVC01000004.1"/>
</dbReference>
<organism evidence="2 5">
    <name type="scientific">Flavobacterium anhuiense</name>
    <dbReference type="NCBI Taxonomy" id="459526"/>
    <lineage>
        <taxon>Bacteria</taxon>
        <taxon>Pseudomonadati</taxon>
        <taxon>Bacteroidota</taxon>
        <taxon>Flavobacteriia</taxon>
        <taxon>Flavobacteriales</taxon>
        <taxon>Flavobacteriaceae</taxon>
        <taxon>Flavobacterium</taxon>
    </lineage>
</organism>
<dbReference type="EMBL" id="JUIV01000001">
    <property type="protein sequence ID" value="RYJ40772.1"/>
    <property type="molecule type" value="Genomic_DNA"/>
</dbReference>
<evidence type="ECO:0000256" key="1">
    <source>
        <dbReference type="SAM" id="Phobius"/>
    </source>
</evidence>